<evidence type="ECO:0000259" key="1">
    <source>
        <dbReference type="Pfam" id="PF08861"/>
    </source>
</evidence>
<sequence>MTEKNLLDGLMDDYLKWYKDDTILSKIDEIQVISTPYTNHIGDRINLYVEKISDYDIRVSDDGETLNELSMVNYEFNSQTRQKHLNTIIYSNGLRIDKNTNSIYIEIIRKDFGKGKHKLIEGINKVYDLLFTKKENVKKMFLEDVLDFFKEEDFGGVSAVRKQGASGIDHGVDYILGVTSKRKETLMQAVNNSDFDSFARQYYIFDDILKLYMDEINYVVIINKPIPEKVQKALASSPLQIIQWTSKKRLLDFQG</sequence>
<reference evidence="3 4" key="1">
    <citation type="journal article" date="2017" name="BMC Genomics">
        <title>Comparative and functional genomics of the Lactococcus lactis taxon; insights into evolution and niche adaptation.</title>
        <authorList>
            <person name="Kelleher P."/>
            <person name="Bottacini F."/>
            <person name="Mahony J."/>
            <person name="Kilcawley K.N."/>
            <person name="van Sinderen D."/>
        </authorList>
    </citation>
    <scope>NUCLEOTIDE SEQUENCE [LARGE SCALE GENOMIC DNA]</scope>
    <source>
        <strain evidence="3 4">UC06</strain>
    </source>
</reference>
<dbReference type="Proteomes" id="UP000192095">
    <property type="component" value="Chromosome"/>
</dbReference>
<proteinExistence type="predicted"/>
<evidence type="ECO:0000313" key="3">
    <source>
        <dbReference type="EMBL" id="ARE21039.1"/>
    </source>
</evidence>
<organism evidence="3 4">
    <name type="scientific">Lactococcus lactis subsp. lactis</name>
    <name type="common">Streptococcus lactis</name>
    <dbReference type="NCBI Taxonomy" id="1360"/>
    <lineage>
        <taxon>Bacteria</taxon>
        <taxon>Bacillati</taxon>
        <taxon>Bacillota</taxon>
        <taxon>Bacilli</taxon>
        <taxon>Lactobacillales</taxon>
        <taxon>Streptococcaceae</taxon>
        <taxon>Lactococcus</taxon>
    </lineage>
</organism>
<protein>
    <submittedName>
        <fullName evidence="3">DUF1828 domain-containing protein</fullName>
    </submittedName>
</protein>
<feature type="domain" description="DUF1828" evidence="1">
    <location>
        <begin position="35"/>
        <end position="126"/>
    </location>
</feature>
<dbReference type="RefSeq" id="WP_058220989.1">
    <property type="nucleotide sequence ID" value="NZ_CP015902.2"/>
</dbReference>
<dbReference type="AlphaFoldDB" id="A0A1V0P2K5"/>
<feature type="domain" description="DUF1829" evidence="2">
    <location>
        <begin position="164"/>
        <end position="246"/>
    </location>
</feature>
<dbReference type="Pfam" id="PF08861">
    <property type="entry name" value="DUF1828"/>
    <property type="match status" value="1"/>
</dbReference>
<gene>
    <name evidence="3" type="ORF">LLUC06_1494</name>
</gene>
<evidence type="ECO:0000259" key="2">
    <source>
        <dbReference type="Pfam" id="PF08862"/>
    </source>
</evidence>
<accession>A0A1V0P2K5</accession>
<dbReference type="EMBL" id="CP015902">
    <property type="protein sequence ID" value="ARE21039.1"/>
    <property type="molecule type" value="Genomic_DNA"/>
</dbReference>
<name>A0A1V0P2K5_LACLL</name>
<evidence type="ECO:0000313" key="4">
    <source>
        <dbReference type="Proteomes" id="UP000192095"/>
    </source>
</evidence>
<dbReference type="Pfam" id="PF08862">
    <property type="entry name" value="DUF1829"/>
    <property type="match status" value="1"/>
</dbReference>
<dbReference type="InterPro" id="IPR014961">
    <property type="entry name" value="DUF1829"/>
</dbReference>
<dbReference type="InterPro" id="IPR014960">
    <property type="entry name" value="DUF1828"/>
</dbReference>